<evidence type="ECO:0000313" key="2">
    <source>
        <dbReference type="EMBL" id="PXV67161.1"/>
    </source>
</evidence>
<feature type="domain" description="DUF403" evidence="1">
    <location>
        <begin position="1"/>
        <end position="309"/>
    </location>
</feature>
<accession>A0A318E815</accession>
<comment type="caution">
    <text evidence="2">The sequence shown here is derived from an EMBL/GenBank/DDBJ whole genome shotgun (WGS) entry which is preliminary data.</text>
</comment>
<dbReference type="AlphaFoldDB" id="A0A318E815"/>
<dbReference type="PANTHER" id="PTHR34595">
    <property type="entry name" value="BLR5612 PROTEIN"/>
    <property type="match status" value="1"/>
</dbReference>
<protein>
    <submittedName>
        <fullName evidence="2">Putative alpha-E superfamily protein</fullName>
    </submittedName>
</protein>
<dbReference type="Pfam" id="PF04168">
    <property type="entry name" value="Alpha-E"/>
    <property type="match status" value="1"/>
</dbReference>
<dbReference type="InterPro" id="IPR007296">
    <property type="entry name" value="DUF403"/>
</dbReference>
<dbReference type="Proteomes" id="UP000248330">
    <property type="component" value="Unassembled WGS sequence"/>
</dbReference>
<name>A0A318E815_9GAMM</name>
<dbReference type="OrthoDB" id="9803532at2"/>
<dbReference type="EMBL" id="QICN01000006">
    <property type="protein sequence ID" value="PXV67161.1"/>
    <property type="molecule type" value="Genomic_DNA"/>
</dbReference>
<organism evidence="2 3">
    <name type="scientific">Sinimarinibacterium flocculans</name>
    <dbReference type="NCBI Taxonomy" id="985250"/>
    <lineage>
        <taxon>Bacteria</taxon>
        <taxon>Pseudomonadati</taxon>
        <taxon>Pseudomonadota</taxon>
        <taxon>Gammaproteobacteria</taxon>
        <taxon>Nevskiales</taxon>
        <taxon>Nevskiaceae</taxon>
        <taxon>Sinimarinibacterium</taxon>
    </lineage>
</organism>
<dbReference type="InterPro" id="IPR051680">
    <property type="entry name" value="ATP-dep_Glu-Cys_Ligase-2"/>
</dbReference>
<proteinExistence type="predicted"/>
<keyword evidence="3" id="KW-1185">Reference proteome</keyword>
<dbReference type="PANTHER" id="PTHR34595:SF7">
    <property type="entry name" value="SLL1039 PROTEIN"/>
    <property type="match status" value="1"/>
</dbReference>
<evidence type="ECO:0000313" key="3">
    <source>
        <dbReference type="Proteomes" id="UP000248330"/>
    </source>
</evidence>
<reference evidence="2 3" key="1">
    <citation type="submission" date="2018-04" db="EMBL/GenBank/DDBJ databases">
        <title>Genomic Encyclopedia of Type Strains, Phase IV (KMG-IV): sequencing the most valuable type-strain genomes for metagenomic binning, comparative biology and taxonomic classification.</title>
        <authorList>
            <person name="Goeker M."/>
        </authorList>
    </citation>
    <scope>NUCLEOTIDE SEQUENCE [LARGE SCALE GENOMIC DNA]</scope>
    <source>
        <strain evidence="2 3">DSM 104150</strain>
    </source>
</reference>
<evidence type="ECO:0000259" key="1">
    <source>
        <dbReference type="Pfam" id="PF04168"/>
    </source>
</evidence>
<sequence>MLSRVADDLYWFGRYIQRAENTARAIVVHSNLVLDLPRNVAVGWSALVEIMGVDDLFRARYGTGYAEADVVRFLVLDADNPGSVASSLASAREILRTVRESMPHETWEHINNVHLILQEGGERLLTRSRRQDLLQHVLDAALMTYGILIASMSHDVGFQFMRLGTNLEQADMTTRIIDVRTSSLIKPRAADEALRPFQNIQWMSVLNSLTAYHMYRRHERARVRGTAVLRYLLQDREFPRSVMFCLNMIGATLPKLPPSRAAERALERTGAVVRDANIERLVESGLHDWLDEVQVGIGKLHEAIAASYFKA</sequence>
<gene>
    <name evidence="2" type="ORF">C8D93_106138</name>
</gene>
<dbReference type="RefSeq" id="WP_110265477.1">
    <property type="nucleotide sequence ID" value="NZ_CAKZQT010000001.1"/>
</dbReference>